<evidence type="ECO:0000313" key="1">
    <source>
        <dbReference type="EMBL" id="KRM52610.1"/>
    </source>
</evidence>
<sequence>MIIPYIGKFPKYFDTTIYTYSKNQNIDWFFFTDQPIEKYNGKYKNIFFNKITLEEIKYRAEIVSGKRDIECDAPYKLCDYRPLYGEIFNKYVSDYQYWGYCDIDTVFGDIEKFINGPIQKEYDKIGNWGHFTIIRNTPEINHRYMLSIKENGHQINLFNKMTETNDATYFDETSGINKIYQYYGFENYINKDLCGDILYENLDLYSNDKRFVKSRRMCFLWNKGKTYLIYKNKGKILFNEYGYIHLQKRKVFTNFISNLDNLNTFVITTTGYHPINKVNKETLEYWMDENHSSFDARVKYLSKWYFKTNKFTDVKIGNVYLPIKHILWRILKQKDFRI</sequence>
<dbReference type="EMBL" id="AYYZ01000017">
    <property type="protein sequence ID" value="KRM52610.1"/>
    <property type="molecule type" value="Genomic_DNA"/>
</dbReference>
<name>A0A0R1ZEA7_9LACO</name>
<gene>
    <name evidence="1" type="ORF">FC64_GL000361</name>
</gene>
<keyword evidence="2" id="KW-1185">Reference proteome</keyword>
<dbReference type="InterPro" id="IPR046733">
    <property type="entry name" value="DUF6625"/>
</dbReference>
<evidence type="ECO:0000313" key="2">
    <source>
        <dbReference type="Proteomes" id="UP000051291"/>
    </source>
</evidence>
<dbReference type="PATRIC" id="fig|1423820.4.peg.360"/>
<comment type="caution">
    <text evidence="1">The sequence shown here is derived from an EMBL/GenBank/DDBJ whole genome shotgun (WGS) entry which is preliminary data.</text>
</comment>
<dbReference type="Proteomes" id="UP000051291">
    <property type="component" value="Unassembled WGS sequence"/>
</dbReference>
<protein>
    <submittedName>
        <fullName evidence="1">Uncharacterized protein</fullName>
    </submittedName>
</protein>
<organism evidence="1 2">
    <name type="scientific">Ligilactobacillus araffinosus DSM 20653</name>
    <dbReference type="NCBI Taxonomy" id="1423820"/>
    <lineage>
        <taxon>Bacteria</taxon>
        <taxon>Bacillati</taxon>
        <taxon>Bacillota</taxon>
        <taxon>Bacilli</taxon>
        <taxon>Lactobacillales</taxon>
        <taxon>Lactobacillaceae</taxon>
        <taxon>Ligilactobacillus</taxon>
    </lineage>
</organism>
<proteinExistence type="predicted"/>
<dbReference type="STRING" id="1423820.FC64_GL000361"/>
<reference evidence="1 2" key="1">
    <citation type="journal article" date="2015" name="Genome Announc.">
        <title>Expanding the biotechnology potential of lactobacilli through comparative genomics of 213 strains and associated genera.</title>
        <authorList>
            <person name="Sun Z."/>
            <person name="Harris H.M."/>
            <person name="McCann A."/>
            <person name="Guo C."/>
            <person name="Argimon S."/>
            <person name="Zhang W."/>
            <person name="Yang X."/>
            <person name="Jeffery I.B."/>
            <person name="Cooney J.C."/>
            <person name="Kagawa T.F."/>
            <person name="Liu W."/>
            <person name="Song Y."/>
            <person name="Salvetti E."/>
            <person name="Wrobel A."/>
            <person name="Rasinkangas P."/>
            <person name="Parkhill J."/>
            <person name="Rea M.C."/>
            <person name="O'Sullivan O."/>
            <person name="Ritari J."/>
            <person name="Douillard F.P."/>
            <person name="Paul Ross R."/>
            <person name="Yang R."/>
            <person name="Briner A.E."/>
            <person name="Felis G.E."/>
            <person name="de Vos W.M."/>
            <person name="Barrangou R."/>
            <person name="Klaenhammer T.R."/>
            <person name="Caufield P.W."/>
            <person name="Cui Y."/>
            <person name="Zhang H."/>
            <person name="O'Toole P.W."/>
        </authorList>
    </citation>
    <scope>NUCLEOTIDE SEQUENCE [LARGE SCALE GENOMIC DNA]</scope>
    <source>
        <strain evidence="1 2">DSM 20653</strain>
    </source>
</reference>
<dbReference type="AlphaFoldDB" id="A0A0R1ZEA7"/>
<dbReference type="Pfam" id="PF20330">
    <property type="entry name" value="DUF6625"/>
    <property type="match status" value="1"/>
</dbReference>
<accession>A0A0R1ZEA7</accession>